<sequence length="181" mass="19814">MSKLLNTTLLLVAVIGIVNTSAGLTPLNSTPATSQENVNDEQPTKPHPKQAFDWPSGHPVKILREFSIGQFNWNPGHRGVDLDLEAGAPVYAPADGIIRYAGPLNDRQVISLEHQDGIRTTFEPVIPMVIKGQHVRRHDVIGTVDGTHCAPRSCLHWGAKRGKDRYINPLSLLEGPIVLLD</sequence>
<evidence type="ECO:0000313" key="6">
    <source>
        <dbReference type="Proteomes" id="UP000502298"/>
    </source>
</evidence>
<feature type="signal peptide" evidence="3">
    <location>
        <begin position="1"/>
        <end position="22"/>
    </location>
</feature>
<feature type="chain" id="PRO_5039259272" evidence="3">
    <location>
        <begin position="23"/>
        <end position="181"/>
    </location>
</feature>
<evidence type="ECO:0000256" key="3">
    <source>
        <dbReference type="SAM" id="SignalP"/>
    </source>
</evidence>
<evidence type="ECO:0000259" key="4">
    <source>
        <dbReference type="Pfam" id="PF01551"/>
    </source>
</evidence>
<dbReference type="Gene3D" id="2.70.70.10">
    <property type="entry name" value="Glucose Permease (Domain IIA)"/>
    <property type="match status" value="1"/>
</dbReference>
<accession>A0A6H2EK69</accession>
<dbReference type="InterPro" id="IPR011055">
    <property type="entry name" value="Dup_hybrid_motif"/>
</dbReference>
<organism evidence="5 6">
    <name type="scientific">Arcanobacterium buesumense</name>
    <dbReference type="NCBI Taxonomy" id="2722751"/>
    <lineage>
        <taxon>Bacteria</taxon>
        <taxon>Bacillati</taxon>
        <taxon>Actinomycetota</taxon>
        <taxon>Actinomycetes</taxon>
        <taxon>Actinomycetales</taxon>
        <taxon>Actinomycetaceae</taxon>
        <taxon>Arcanobacterium</taxon>
    </lineage>
</organism>
<dbReference type="RefSeq" id="WP_168917494.1">
    <property type="nucleotide sequence ID" value="NZ_CP050804.1"/>
</dbReference>
<evidence type="ECO:0000313" key="5">
    <source>
        <dbReference type="EMBL" id="QJC21554.1"/>
    </source>
</evidence>
<dbReference type="InterPro" id="IPR016047">
    <property type="entry name" value="M23ase_b-sheet_dom"/>
</dbReference>
<dbReference type="Pfam" id="PF01551">
    <property type="entry name" value="Peptidase_M23"/>
    <property type="match status" value="1"/>
</dbReference>
<dbReference type="EMBL" id="CP050804">
    <property type="protein sequence ID" value="QJC21554.1"/>
    <property type="molecule type" value="Genomic_DNA"/>
</dbReference>
<dbReference type="InterPro" id="IPR050570">
    <property type="entry name" value="Cell_wall_metabolism_enzyme"/>
</dbReference>
<proteinExistence type="predicted"/>
<dbReference type="GO" id="GO:0004222">
    <property type="term" value="F:metalloendopeptidase activity"/>
    <property type="evidence" value="ECO:0007669"/>
    <property type="project" value="TreeGrafter"/>
</dbReference>
<keyword evidence="6" id="KW-1185">Reference proteome</keyword>
<dbReference type="AlphaFoldDB" id="A0A6H2EK69"/>
<evidence type="ECO:0000256" key="1">
    <source>
        <dbReference type="ARBA" id="ARBA00022729"/>
    </source>
</evidence>
<feature type="compositionally biased region" description="Polar residues" evidence="2">
    <location>
        <begin position="25"/>
        <end position="41"/>
    </location>
</feature>
<dbReference type="Proteomes" id="UP000502298">
    <property type="component" value="Chromosome"/>
</dbReference>
<dbReference type="PANTHER" id="PTHR21666">
    <property type="entry name" value="PEPTIDASE-RELATED"/>
    <property type="match status" value="1"/>
</dbReference>
<protein>
    <submittedName>
        <fullName evidence="5">M23 family metallopeptidase</fullName>
    </submittedName>
</protein>
<dbReference type="PANTHER" id="PTHR21666:SF289">
    <property type="entry name" value="L-ALA--D-GLU ENDOPEPTIDASE"/>
    <property type="match status" value="1"/>
</dbReference>
<feature type="region of interest" description="Disordered" evidence="2">
    <location>
        <begin position="25"/>
        <end position="55"/>
    </location>
</feature>
<dbReference type="CDD" id="cd12797">
    <property type="entry name" value="M23_peptidase"/>
    <property type="match status" value="1"/>
</dbReference>
<reference evidence="5 6" key="1">
    <citation type="submission" date="2020-03" db="EMBL/GenBank/DDBJ databases">
        <title>Complete genome of Arcanobacterium buesumensis sp. nov. strain 2701.</title>
        <authorList>
            <person name="Borowiak M."/>
            <person name="Alssahen M."/>
            <person name="Laemmler C."/>
            <person name="Malorny B."/>
            <person name="Hassan A."/>
            <person name="Prenger-Berninghoff E."/>
            <person name="Ploetz M."/>
            <person name="Abdulmawjood A."/>
        </authorList>
    </citation>
    <scope>NUCLEOTIDE SEQUENCE [LARGE SCALE GENOMIC DNA]</scope>
    <source>
        <strain evidence="5 6">2701</strain>
    </source>
</reference>
<name>A0A6H2EK69_9ACTO</name>
<dbReference type="SUPFAM" id="SSF51261">
    <property type="entry name" value="Duplicated hybrid motif"/>
    <property type="match status" value="1"/>
</dbReference>
<feature type="domain" description="M23ase beta-sheet core" evidence="4">
    <location>
        <begin position="76"/>
        <end position="169"/>
    </location>
</feature>
<gene>
    <name evidence="5" type="ORF">HC352_02865</name>
</gene>
<keyword evidence="1 3" id="KW-0732">Signal</keyword>
<dbReference type="KEGG" id="arca:HC352_02865"/>
<evidence type="ECO:0000256" key="2">
    <source>
        <dbReference type="SAM" id="MobiDB-lite"/>
    </source>
</evidence>